<evidence type="ECO:0000256" key="14">
    <source>
        <dbReference type="SAM" id="Phobius"/>
    </source>
</evidence>
<keyword evidence="9 12" id="KW-0408">Iron</keyword>
<dbReference type="CDD" id="cd11072">
    <property type="entry name" value="CYP71-like"/>
    <property type="match status" value="1"/>
</dbReference>
<comment type="cofactor">
    <cofactor evidence="1 12">
        <name>heme</name>
        <dbReference type="ChEBI" id="CHEBI:30413"/>
    </cofactor>
</comment>
<dbReference type="EMBL" id="KE345285">
    <property type="protein sequence ID" value="EXB98291.1"/>
    <property type="molecule type" value="Genomic_DNA"/>
</dbReference>
<evidence type="ECO:0000256" key="4">
    <source>
        <dbReference type="ARBA" id="ARBA00022617"/>
    </source>
</evidence>
<keyword evidence="10 13" id="KW-0503">Monooxygenase</keyword>
<dbReference type="SUPFAM" id="SSF48264">
    <property type="entry name" value="Cytochrome P450"/>
    <property type="match status" value="1"/>
</dbReference>
<dbReference type="STRING" id="981085.W9RYG7"/>
<comment type="subcellular location">
    <subcellularLocation>
        <location evidence="2">Membrane</location>
    </subcellularLocation>
</comment>
<evidence type="ECO:0000256" key="2">
    <source>
        <dbReference type="ARBA" id="ARBA00004370"/>
    </source>
</evidence>
<dbReference type="InterPro" id="IPR017972">
    <property type="entry name" value="Cyt_P450_CS"/>
</dbReference>
<dbReference type="InterPro" id="IPR036396">
    <property type="entry name" value="Cyt_P450_sf"/>
</dbReference>
<keyword evidence="8 13" id="KW-0560">Oxidoreductase</keyword>
<dbReference type="FunFam" id="1.10.630.10:FF:000043">
    <property type="entry name" value="Cytochrome P450 99A2"/>
    <property type="match status" value="1"/>
</dbReference>
<organism evidence="15 16">
    <name type="scientific">Morus notabilis</name>
    <dbReference type="NCBI Taxonomy" id="981085"/>
    <lineage>
        <taxon>Eukaryota</taxon>
        <taxon>Viridiplantae</taxon>
        <taxon>Streptophyta</taxon>
        <taxon>Embryophyta</taxon>
        <taxon>Tracheophyta</taxon>
        <taxon>Spermatophyta</taxon>
        <taxon>Magnoliopsida</taxon>
        <taxon>eudicotyledons</taxon>
        <taxon>Gunneridae</taxon>
        <taxon>Pentapetalae</taxon>
        <taxon>rosids</taxon>
        <taxon>fabids</taxon>
        <taxon>Rosales</taxon>
        <taxon>Moraceae</taxon>
        <taxon>Moreae</taxon>
        <taxon>Morus</taxon>
    </lineage>
</organism>
<dbReference type="GO" id="GO:0005506">
    <property type="term" value="F:iron ion binding"/>
    <property type="evidence" value="ECO:0007669"/>
    <property type="project" value="InterPro"/>
</dbReference>
<evidence type="ECO:0000256" key="3">
    <source>
        <dbReference type="ARBA" id="ARBA00010617"/>
    </source>
</evidence>
<keyword evidence="6 12" id="KW-0479">Metal-binding</keyword>
<evidence type="ECO:0000256" key="13">
    <source>
        <dbReference type="RuleBase" id="RU000461"/>
    </source>
</evidence>
<evidence type="ECO:0000313" key="16">
    <source>
        <dbReference type="Proteomes" id="UP000030645"/>
    </source>
</evidence>
<keyword evidence="7 14" id="KW-1133">Transmembrane helix</keyword>
<protein>
    <submittedName>
        <fullName evidence="15">Cytochrome P450 71D10</fullName>
    </submittedName>
</protein>
<dbReference type="KEGG" id="mnt:21397422"/>
<dbReference type="OrthoDB" id="2789670at2759"/>
<dbReference type="InterPro" id="IPR002401">
    <property type="entry name" value="Cyt_P450_E_grp-I"/>
</dbReference>
<evidence type="ECO:0000256" key="5">
    <source>
        <dbReference type="ARBA" id="ARBA00022692"/>
    </source>
</evidence>
<comment type="similarity">
    <text evidence="3 13">Belongs to the cytochrome P450 family.</text>
</comment>
<dbReference type="GO" id="GO:0016020">
    <property type="term" value="C:membrane"/>
    <property type="evidence" value="ECO:0007669"/>
    <property type="project" value="UniProtKB-SubCell"/>
</dbReference>
<dbReference type="PANTHER" id="PTHR47955">
    <property type="entry name" value="CYTOCHROME P450 FAMILY 71 PROTEIN"/>
    <property type="match status" value="1"/>
</dbReference>
<dbReference type="eggNOG" id="KOG0156">
    <property type="taxonomic scope" value="Eukaryota"/>
</dbReference>
<dbReference type="InterPro" id="IPR001128">
    <property type="entry name" value="Cyt_P450"/>
</dbReference>
<dbReference type="Gene3D" id="1.10.630.10">
    <property type="entry name" value="Cytochrome P450"/>
    <property type="match status" value="1"/>
</dbReference>
<dbReference type="PRINTS" id="PR00463">
    <property type="entry name" value="EP450I"/>
</dbReference>
<dbReference type="PRINTS" id="PR00385">
    <property type="entry name" value="P450"/>
</dbReference>
<evidence type="ECO:0000256" key="10">
    <source>
        <dbReference type="ARBA" id="ARBA00023033"/>
    </source>
</evidence>
<keyword evidence="4 12" id="KW-0349">Heme</keyword>
<dbReference type="PANTHER" id="PTHR47955:SF9">
    <property type="entry name" value="PREMNASPIRODIENE OXYGENASE-LIKE"/>
    <property type="match status" value="1"/>
</dbReference>
<sequence>MYQLSIFHLVLILLLFLFPLLIFWKRFKTQKSSASKLPPGPWKLPFIGNLHQLIGSPLHHRSFRDLSKKYGPVMKLELGEALTFIVSSVEAAREVLQTHELAFAQRPKTIGFEVVASDHPGLIVSPYGEYWRHMRKVCVMELLSAKRVQSFQSLREEEASRFIESISSSSHQQVPINLSKTLFLVTNGMIARAAFHKKCKDEDEFIASVKELVTLSTGFTVPDCFPSIKFLSYMTGLKPRLMRMQKKLYQILDDIIDEHKMKHDSTSKVDEEDKQDLVDVLLEVQKLNDQKFEITTNHIKLVILDIFAAGSETAATTLEWAMSELVKNPKILEKAQAEVREVVGGKGKVKESDIQKLDYMKCIVKETLRLHPPVPFVARESRKRCVILGYEIPSKSRVAVNAWALGRDPEVWDNAECFQPERFIGSSIDLRGTNFEFLPFGAGRRMCPGITLAFANVELILAQMLYHFDWGLPHGAKGEELDMSDVYGITCRRRDDLYLVSTTIIPHLK</sequence>
<evidence type="ECO:0000256" key="7">
    <source>
        <dbReference type="ARBA" id="ARBA00022989"/>
    </source>
</evidence>
<dbReference type="Proteomes" id="UP000030645">
    <property type="component" value="Unassembled WGS sequence"/>
</dbReference>
<proteinExistence type="inferred from homology"/>
<evidence type="ECO:0000256" key="12">
    <source>
        <dbReference type="PIRSR" id="PIRSR602401-1"/>
    </source>
</evidence>
<dbReference type="GO" id="GO:0004497">
    <property type="term" value="F:monooxygenase activity"/>
    <property type="evidence" value="ECO:0007669"/>
    <property type="project" value="UniProtKB-KW"/>
</dbReference>
<keyword evidence="16" id="KW-1185">Reference proteome</keyword>
<dbReference type="AlphaFoldDB" id="W9RYG7"/>
<feature type="transmembrane region" description="Helical" evidence="14">
    <location>
        <begin position="6"/>
        <end position="24"/>
    </location>
</feature>
<evidence type="ECO:0000256" key="6">
    <source>
        <dbReference type="ARBA" id="ARBA00022723"/>
    </source>
</evidence>
<keyword evidence="5 14" id="KW-0812">Transmembrane</keyword>
<evidence type="ECO:0000256" key="11">
    <source>
        <dbReference type="ARBA" id="ARBA00023136"/>
    </source>
</evidence>
<dbReference type="GO" id="GO:0020037">
    <property type="term" value="F:heme binding"/>
    <property type="evidence" value="ECO:0007669"/>
    <property type="project" value="InterPro"/>
</dbReference>
<evidence type="ECO:0000256" key="8">
    <source>
        <dbReference type="ARBA" id="ARBA00023002"/>
    </source>
</evidence>
<evidence type="ECO:0000256" key="9">
    <source>
        <dbReference type="ARBA" id="ARBA00023004"/>
    </source>
</evidence>
<dbReference type="Pfam" id="PF00067">
    <property type="entry name" value="p450"/>
    <property type="match status" value="1"/>
</dbReference>
<dbReference type="PROSITE" id="PS00086">
    <property type="entry name" value="CYTOCHROME_P450"/>
    <property type="match status" value="1"/>
</dbReference>
<dbReference type="GO" id="GO:0016705">
    <property type="term" value="F:oxidoreductase activity, acting on paired donors, with incorporation or reduction of molecular oxygen"/>
    <property type="evidence" value="ECO:0007669"/>
    <property type="project" value="InterPro"/>
</dbReference>
<reference evidence="16" key="1">
    <citation type="submission" date="2013-01" db="EMBL/GenBank/DDBJ databases">
        <title>Draft Genome Sequence of a Mulberry Tree, Morus notabilis C.K. Schneid.</title>
        <authorList>
            <person name="He N."/>
            <person name="Zhao S."/>
        </authorList>
    </citation>
    <scope>NUCLEOTIDE SEQUENCE</scope>
</reference>
<gene>
    <name evidence="15" type="ORF">L484_014277</name>
</gene>
<keyword evidence="11 14" id="KW-0472">Membrane</keyword>
<accession>W9RYG7</accession>
<name>W9RYG7_9ROSA</name>
<evidence type="ECO:0000313" key="15">
    <source>
        <dbReference type="EMBL" id="EXB98291.1"/>
    </source>
</evidence>
<evidence type="ECO:0000256" key="1">
    <source>
        <dbReference type="ARBA" id="ARBA00001971"/>
    </source>
</evidence>
<feature type="binding site" description="axial binding residue" evidence="12">
    <location>
        <position position="447"/>
    </location>
    <ligand>
        <name>heme</name>
        <dbReference type="ChEBI" id="CHEBI:30413"/>
    </ligand>
    <ligandPart>
        <name>Fe</name>
        <dbReference type="ChEBI" id="CHEBI:18248"/>
    </ligandPart>
</feature>